<dbReference type="RefSeq" id="WP_171287380.1">
    <property type="nucleotide sequence ID" value="NZ_CP114601.1"/>
</dbReference>
<accession>A0AB35LXX7</accession>
<evidence type="ECO:0000313" key="3">
    <source>
        <dbReference type="Proteomes" id="UP001174419"/>
    </source>
</evidence>
<feature type="compositionally biased region" description="Low complexity" evidence="1">
    <location>
        <begin position="65"/>
        <end position="76"/>
    </location>
</feature>
<gene>
    <name evidence="2" type="ORF">HX110_01530</name>
</gene>
<comment type="caution">
    <text evidence="2">The sequence shown here is derived from an EMBL/GenBank/DDBJ whole genome shotgun (WGS) entry which is preliminary data.</text>
</comment>
<name>A0AB35LXX7_9GAMM</name>
<proteinExistence type="predicted"/>
<dbReference type="Proteomes" id="UP001174419">
    <property type="component" value="Unassembled WGS sequence"/>
</dbReference>
<dbReference type="AlphaFoldDB" id="A0AB35LXX7"/>
<organism evidence="2 3">
    <name type="scientific">Acinetobacter towneri</name>
    <dbReference type="NCBI Taxonomy" id="202956"/>
    <lineage>
        <taxon>Bacteria</taxon>
        <taxon>Pseudomonadati</taxon>
        <taxon>Pseudomonadota</taxon>
        <taxon>Gammaproteobacteria</taxon>
        <taxon>Moraxellales</taxon>
        <taxon>Moraxellaceae</taxon>
        <taxon>Acinetobacter</taxon>
    </lineage>
</organism>
<evidence type="ECO:0000256" key="1">
    <source>
        <dbReference type="SAM" id="MobiDB-lite"/>
    </source>
</evidence>
<evidence type="ECO:0000313" key="2">
    <source>
        <dbReference type="EMBL" id="MDM1717846.1"/>
    </source>
</evidence>
<feature type="compositionally biased region" description="Basic and acidic residues" evidence="1">
    <location>
        <begin position="77"/>
        <end position="98"/>
    </location>
</feature>
<dbReference type="EMBL" id="JACANG010000002">
    <property type="protein sequence ID" value="MDM1717846.1"/>
    <property type="molecule type" value="Genomic_DNA"/>
</dbReference>
<reference evidence="2" key="2">
    <citation type="journal article" date="2022" name="Sci. Total Environ.">
        <title>Prevalence, transmission, and molecular epidemiology of tet(X)-positive bacteria among humans, animals, and environmental niches in China: An epidemiological, and genomic-based study.</title>
        <authorList>
            <person name="Dong N."/>
            <person name="Zeng Y."/>
            <person name="Cai C."/>
            <person name="Sun C."/>
            <person name="Lu J."/>
            <person name="Liu C."/>
            <person name="Zhou H."/>
            <person name="Sun Q."/>
            <person name="Shu L."/>
            <person name="Wang H."/>
            <person name="Wang Y."/>
            <person name="Wang S."/>
            <person name="Wu C."/>
            <person name="Chan E.W."/>
            <person name="Chen G."/>
            <person name="Shen Z."/>
            <person name="Chen S."/>
            <person name="Zhang R."/>
        </authorList>
    </citation>
    <scope>NUCLEOTIDE SEQUENCE</scope>
    <source>
        <strain evidence="2">DF49-4</strain>
    </source>
</reference>
<reference evidence="2" key="1">
    <citation type="submission" date="2020-06" db="EMBL/GenBank/DDBJ databases">
        <authorList>
            <person name="Dong N."/>
        </authorList>
    </citation>
    <scope>NUCLEOTIDE SEQUENCE</scope>
    <source>
        <strain evidence="2">DF49-4</strain>
    </source>
</reference>
<sequence length="164" mass="18573">MMWGRLLGLTAILLQVAVFLQPLLPEKQHFSSVCKTVAQALFFDQPSSANQLSANLLQRTASTSTSESHLSHTAHSPHTDKVDTRHSAQHAHESSKQDAHENHECEYCLVYSFALPLLDTKLRYVLIRTQIRILSFKTSFTPTLFQTEPLFILPQGRAPPRFDF</sequence>
<feature type="region of interest" description="Disordered" evidence="1">
    <location>
        <begin position="65"/>
        <end position="98"/>
    </location>
</feature>
<protein>
    <submittedName>
        <fullName evidence="2">DUF2946 domain-containing protein</fullName>
    </submittedName>
</protein>